<reference evidence="2" key="1">
    <citation type="journal article" date="2020" name="Nature">
        <title>Giant virus diversity and host interactions through global metagenomics.</title>
        <authorList>
            <person name="Schulz F."/>
            <person name="Roux S."/>
            <person name="Paez-Espino D."/>
            <person name="Jungbluth S."/>
            <person name="Walsh D.A."/>
            <person name="Denef V.J."/>
            <person name="McMahon K.D."/>
            <person name="Konstantinidis K.T."/>
            <person name="Eloe-Fadrosh E.A."/>
            <person name="Kyrpides N.C."/>
            <person name="Woyke T."/>
        </authorList>
    </citation>
    <scope>NUCLEOTIDE SEQUENCE</scope>
    <source>
        <strain evidence="2">GVMAG-S-1101164-164</strain>
    </source>
</reference>
<dbReference type="EMBL" id="MN740746">
    <property type="protein sequence ID" value="QHU09849.1"/>
    <property type="molecule type" value="Genomic_DNA"/>
</dbReference>
<protein>
    <submittedName>
        <fullName evidence="2">Uncharacterized protein</fullName>
    </submittedName>
</protein>
<organism evidence="2">
    <name type="scientific">viral metagenome</name>
    <dbReference type="NCBI Taxonomy" id="1070528"/>
    <lineage>
        <taxon>unclassified sequences</taxon>
        <taxon>metagenomes</taxon>
        <taxon>organismal metagenomes</taxon>
    </lineage>
</organism>
<feature type="region of interest" description="Disordered" evidence="1">
    <location>
        <begin position="38"/>
        <end position="70"/>
    </location>
</feature>
<evidence type="ECO:0000313" key="2">
    <source>
        <dbReference type="EMBL" id="QHU09849.1"/>
    </source>
</evidence>
<dbReference type="AlphaFoldDB" id="A0A6C0JWF6"/>
<accession>A0A6C0JWF6</accession>
<feature type="compositionally biased region" description="Basic residues" evidence="1">
    <location>
        <begin position="58"/>
        <end position="70"/>
    </location>
</feature>
<name>A0A6C0JWF6_9ZZZZ</name>
<evidence type="ECO:0000256" key="1">
    <source>
        <dbReference type="SAM" id="MobiDB-lite"/>
    </source>
</evidence>
<sequence length="70" mass="8120">MANPWMAHVKKTMKKMLSKKSALGKKWFSHVLNEAKHTYKKGGADEPAESPESVPVAGRRRTRRRRHHKK</sequence>
<proteinExistence type="predicted"/>